<dbReference type="InterPro" id="IPR007125">
    <property type="entry name" value="H2A/H2B/H3"/>
</dbReference>
<evidence type="ECO:0000256" key="5">
    <source>
        <dbReference type="ARBA" id="ARBA00022990"/>
    </source>
</evidence>
<keyword evidence="6 9" id="KW-0238">DNA-binding</keyword>
<keyword evidence="8 9" id="KW-0544">Nucleosome core</keyword>
<feature type="compositionally biased region" description="Basic and acidic residues" evidence="10">
    <location>
        <begin position="1"/>
        <end position="12"/>
    </location>
</feature>
<evidence type="ECO:0000256" key="7">
    <source>
        <dbReference type="ARBA" id="ARBA00023242"/>
    </source>
</evidence>
<dbReference type="AlphaFoldDB" id="A0A8B9V3B1"/>
<keyword evidence="4 9" id="KW-0158">Chromosome</keyword>
<dbReference type="PROSITE" id="PS00046">
    <property type="entry name" value="HISTONE_H2A"/>
    <property type="match status" value="1"/>
</dbReference>
<reference evidence="12" key="1">
    <citation type="submission" date="2025-05" db="UniProtKB">
        <authorList>
            <consortium name="Ensembl"/>
        </authorList>
    </citation>
    <scope>IDENTIFICATION</scope>
</reference>
<proteinExistence type="inferred from homology"/>
<comment type="similarity">
    <text evidence="3 9">Belongs to the histone H2A family.</text>
</comment>
<accession>A0A8B9V3B1</accession>
<dbReference type="Pfam" id="PF00125">
    <property type="entry name" value="Histone"/>
    <property type="match status" value="1"/>
</dbReference>
<organism evidence="12 13">
    <name type="scientific">Anas zonorhyncha</name>
    <name type="common">Eastern spot-billed duck</name>
    <dbReference type="NCBI Taxonomy" id="75864"/>
    <lineage>
        <taxon>Eukaryota</taxon>
        <taxon>Metazoa</taxon>
        <taxon>Chordata</taxon>
        <taxon>Craniata</taxon>
        <taxon>Vertebrata</taxon>
        <taxon>Euteleostomi</taxon>
        <taxon>Archelosauria</taxon>
        <taxon>Archosauria</taxon>
        <taxon>Dinosauria</taxon>
        <taxon>Saurischia</taxon>
        <taxon>Theropoda</taxon>
        <taxon>Coelurosauria</taxon>
        <taxon>Aves</taxon>
        <taxon>Neognathae</taxon>
        <taxon>Galloanserae</taxon>
        <taxon>Anseriformes</taxon>
        <taxon>Anatidae</taxon>
        <taxon>Anatinae</taxon>
        <taxon>Anas</taxon>
    </lineage>
</organism>
<evidence type="ECO:0000256" key="8">
    <source>
        <dbReference type="ARBA" id="ARBA00023269"/>
    </source>
</evidence>
<evidence type="ECO:0000313" key="13">
    <source>
        <dbReference type="Proteomes" id="UP000694549"/>
    </source>
</evidence>
<dbReference type="PANTHER" id="PTHR23430">
    <property type="entry name" value="HISTONE H2A"/>
    <property type="match status" value="1"/>
</dbReference>
<evidence type="ECO:0000256" key="2">
    <source>
        <dbReference type="ARBA" id="ARBA00004286"/>
    </source>
</evidence>
<dbReference type="Gene3D" id="1.10.20.10">
    <property type="entry name" value="Histone, subunit A"/>
    <property type="match status" value="1"/>
</dbReference>
<evidence type="ECO:0000259" key="11">
    <source>
        <dbReference type="Pfam" id="PF00125"/>
    </source>
</evidence>
<dbReference type="SMART" id="SM00414">
    <property type="entry name" value="H2A"/>
    <property type="match status" value="1"/>
</dbReference>
<evidence type="ECO:0000313" key="12">
    <source>
        <dbReference type="Ensembl" id="ENSAZOP00000018459.1"/>
    </source>
</evidence>
<dbReference type="SUPFAM" id="SSF47113">
    <property type="entry name" value="Histone-fold"/>
    <property type="match status" value="1"/>
</dbReference>
<feature type="domain" description="Core Histone H2A/H2B/H3" evidence="11">
    <location>
        <begin position="9"/>
        <end position="66"/>
    </location>
</feature>
<dbReference type="Ensembl" id="ENSAZOT00000019809.1">
    <property type="protein sequence ID" value="ENSAZOP00000018439.1"/>
    <property type="gene ID" value="ENSAZOG00000011937.1"/>
</dbReference>
<sequence length="184" mass="20141">MAGGKAGKDSGKTKTKAVSRSQRAGLQFPVGRIHRHLKSRTTSHGRVGATAAVYSAAILEYLTAEFCWKLLRRMEVLLGEAPTAESPPVAVIRVSPAARRRAMPLLGARVGKATPKTKWKECSGMALLKYTSGFNSVCCVLTFSEVASREATEDSKYNLQDIVSIKYFYTQLSKFALHPYSLKV</sequence>
<evidence type="ECO:0000256" key="9">
    <source>
        <dbReference type="RuleBase" id="RU003767"/>
    </source>
</evidence>
<protein>
    <recommendedName>
        <fullName evidence="9">Histone H2A</fullName>
    </recommendedName>
</protein>
<dbReference type="CDD" id="cd00074">
    <property type="entry name" value="HFD_H2A"/>
    <property type="match status" value="1"/>
</dbReference>
<dbReference type="GO" id="GO:0003677">
    <property type="term" value="F:DNA binding"/>
    <property type="evidence" value="ECO:0007669"/>
    <property type="project" value="UniProtKB-KW"/>
</dbReference>
<dbReference type="InterPro" id="IPR002119">
    <property type="entry name" value="Histone_H2A"/>
</dbReference>
<dbReference type="GO" id="GO:0046982">
    <property type="term" value="F:protein heterodimerization activity"/>
    <property type="evidence" value="ECO:0007669"/>
    <property type="project" value="InterPro"/>
</dbReference>
<dbReference type="PRINTS" id="PR00620">
    <property type="entry name" value="HISTONEH2A"/>
</dbReference>
<evidence type="ECO:0000256" key="3">
    <source>
        <dbReference type="ARBA" id="ARBA00010691"/>
    </source>
</evidence>
<dbReference type="GO" id="GO:0000786">
    <property type="term" value="C:nucleosome"/>
    <property type="evidence" value="ECO:0007669"/>
    <property type="project" value="UniProtKB-KW"/>
</dbReference>
<keyword evidence="7 9" id="KW-0539">Nucleus</keyword>
<keyword evidence="5" id="KW-0007">Acetylation</keyword>
<evidence type="ECO:0000256" key="10">
    <source>
        <dbReference type="SAM" id="MobiDB-lite"/>
    </source>
</evidence>
<dbReference type="InterPro" id="IPR009072">
    <property type="entry name" value="Histone-fold"/>
</dbReference>
<name>A0A8B9V3B1_9AVES</name>
<evidence type="ECO:0000256" key="1">
    <source>
        <dbReference type="ARBA" id="ARBA00004123"/>
    </source>
</evidence>
<comment type="subcellular location">
    <subcellularLocation>
        <location evidence="2">Chromosome</location>
    </subcellularLocation>
    <subcellularLocation>
        <location evidence="1 9">Nucleus</location>
    </subcellularLocation>
</comment>
<evidence type="ECO:0000256" key="4">
    <source>
        <dbReference type="ARBA" id="ARBA00022454"/>
    </source>
</evidence>
<feature type="region of interest" description="Disordered" evidence="10">
    <location>
        <begin position="1"/>
        <end position="22"/>
    </location>
</feature>
<dbReference type="GO" id="GO:0030527">
    <property type="term" value="F:structural constituent of chromatin"/>
    <property type="evidence" value="ECO:0007669"/>
    <property type="project" value="InterPro"/>
</dbReference>
<evidence type="ECO:0000256" key="6">
    <source>
        <dbReference type="ARBA" id="ARBA00023125"/>
    </source>
</evidence>
<keyword evidence="13" id="KW-1185">Reference proteome</keyword>
<dbReference type="GO" id="GO:0005634">
    <property type="term" value="C:nucleus"/>
    <property type="evidence" value="ECO:0007669"/>
    <property type="project" value="UniProtKB-SubCell"/>
</dbReference>
<comment type="subunit">
    <text evidence="9">The nucleosome is a histone octamer containing two molecules each of H2A, H2B, H3 and H4 assembled in one H3-H4 heterotetramer and two H2A-H2B heterodimers. The octamer wraps approximately 147 bp of DNA.</text>
</comment>
<dbReference type="InterPro" id="IPR032458">
    <property type="entry name" value="Histone_H2A_CS"/>
</dbReference>
<dbReference type="Ensembl" id="ENSAZOT00000019832.1">
    <property type="protein sequence ID" value="ENSAZOP00000018459.1"/>
    <property type="gene ID" value="ENSAZOG00000011937.1"/>
</dbReference>
<dbReference type="Proteomes" id="UP000694549">
    <property type="component" value="Unplaced"/>
</dbReference>